<gene>
    <name evidence="4" type="ORF">AGERDE_LOCUS5822</name>
</gene>
<dbReference type="Pfam" id="PF16134">
    <property type="entry name" value="THOC2_N"/>
    <property type="match status" value="1"/>
</dbReference>
<feature type="compositionally biased region" description="Polar residues" evidence="1">
    <location>
        <begin position="339"/>
        <end position="352"/>
    </location>
</feature>
<feature type="region of interest" description="Disordered" evidence="1">
    <location>
        <begin position="693"/>
        <end position="1041"/>
    </location>
</feature>
<reference evidence="4" key="1">
    <citation type="submission" date="2021-06" db="EMBL/GenBank/DDBJ databases">
        <authorList>
            <person name="Kallberg Y."/>
            <person name="Tangrot J."/>
            <person name="Rosling A."/>
        </authorList>
    </citation>
    <scope>NUCLEOTIDE SEQUENCE</scope>
    <source>
        <strain evidence="4">MT106</strain>
    </source>
</reference>
<organism evidence="4 5">
    <name type="scientific">Ambispora gerdemannii</name>
    <dbReference type="NCBI Taxonomy" id="144530"/>
    <lineage>
        <taxon>Eukaryota</taxon>
        <taxon>Fungi</taxon>
        <taxon>Fungi incertae sedis</taxon>
        <taxon>Mucoromycota</taxon>
        <taxon>Glomeromycotina</taxon>
        <taxon>Glomeromycetes</taxon>
        <taxon>Archaeosporales</taxon>
        <taxon>Ambisporaceae</taxon>
        <taxon>Ambispora</taxon>
    </lineage>
</organism>
<feature type="compositionally biased region" description="Low complexity" evidence="1">
    <location>
        <begin position="1002"/>
        <end position="1019"/>
    </location>
</feature>
<protein>
    <submittedName>
        <fullName evidence="4">7840_t:CDS:1</fullName>
    </submittedName>
</protein>
<name>A0A9N9AJN2_9GLOM</name>
<comment type="caution">
    <text evidence="4">The sequence shown here is derived from an EMBL/GenBank/DDBJ whole genome shotgun (WGS) entry which is preliminary data.</text>
</comment>
<feature type="compositionally biased region" description="Basic and acidic residues" evidence="1">
    <location>
        <begin position="1031"/>
        <end position="1041"/>
    </location>
</feature>
<feature type="region of interest" description="Disordered" evidence="1">
    <location>
        <begin position="330"/>
        <end position="352"/>
    </location>
</feature>
<dbReference type="PANTHER" id="PTHR21597">
    <property type="entry name" value="THO2 PROTEIN"/>
    <property type="match status" value="1"/>
</dbReference>
<feature type="compositionally biased region" description="Basic and acidic residues" evidence="1">
    <location>
        <begin position="960"/>
        <end position="969"/>
    </location>
</feature>
<evidence type="ECO:0000259" key="2">
    <source>
        <dbReference type="Pfam" id="PF11262"/>
    </source>
</evidence>
<feature type="compositionally biased region" description="Polar residues" evidence="1">
    <location>
        <begin position="700"/>
        <end position="740"/>
    </location>
</feature>
<sequence>MVILPGITLTALIAEIPSLVGEAWDLLKLINFEDRFALYAEWKRICENPDDELKPAIRKTQEVINYVTRRITDENYRDFSRQIGRSSHPNPIVMFNTLLRWVRNHSSLVMPLVESLLEILASNNNKVKEDGQNYASWLVNLATFCGNICRKYGNFSIESILKYIYLKLKRLEAYDLIVLSQLIDAMGGITSTVGAVGVLSPTDISVKGTGDNVRKEKLYGFTDKSIRKSSRRLAEALTRTGLAIPIAIELGRLKRHFAEKGDKDFHHIKLIINGVDRSQGLFLQYCEFLSLHLSLTTYSNRVPSIKELRTDHRLEPDAAFRICRRKLSDLVANPPNEPTAPTSQESSTDITQSENSSIWQKGLLETYEQVKRTLPLLVWEKISPEFYTTFWQMTLYDIIYPKEVYSSYLAQLKKQINENHRSKREKERFTSIQKKVDEDRIEHEAHYVRAKERLNIEKDHWFSNLLAERKEIVNAIWQHCLYPRLSSSADDALYCAKFIERMHELGTANFSTLTLYDQIFTESVQIILFTMTEQEARHYGRFLNTILEFLSKLHGDEEAFKQYGQGEHGLPGFIMKWPTQNRQAFVVSKTDLINYQEFREVFHKWHCKLRTAFINALGSSQFIEYRNALIALSCISDYFPALIQHGDALKKKVDEIANKSELDEIKVLAKSYVGILQKREKFWVLKEKFYTPKQGRKGGSTPTTNSTTAESSKTDKQTPSSQSVAQPASTSTAESSQSPQPEKKPISRVSSPKPPQISLTPASTSQPVSASSPSNLAPKSGTMVHPLPKKPKPEQIKPEKSETLRAEERSDSRRERPERMERSQEHSRDRTTRIRAPEESPDKRNPASNEEKRASEHHRRDKERINEKIREEKPRDTQRLDERREIPRDERRSSDRRTQESISTRRHEEAGGGTRRAELSPRRRSREDDITSNTRRPKTPIEEMDSSNRISRHVSSSTSTKRDRDRDADSPNSKKTKIAASSSSHQPISSSTPRSPIKLNRSSSSSTSGQIKSSLSSSSRHPTIEGSSSGSKREPRRMARK</sequence>
<dbReference type="OrthoDB" id="29024at2759"/>
<proteinExistence type="predicted"/>
<accession>A0A9N9AJN2</accession>
<dbReference type="GO" id="GO:0006406">
    <property type="term" value="P:mRNA export from nucleus"/>
    <property type="evidence" value="ECO:0007669"/>
    <property type="project" value="InterPro"/>
</dbReference>
<dbReference type="InterPro" id="IPR032302">
    <property type="entry name" value="THOC2_N"/>
</dbReference>
<dbReference type="EMBL" id="CAJVPL010000839">
    <property type="protein sequence ID" value="CAG8533359.1"/>
    <property type="molecule type" value="Genomic_DNA"/>
</dbReference>
<feature type="domain" description="THO complex subunit 2 N-terminal" evidence="3">
    <location>
        <begin position="11"/>
        <end position="81"/>
    </location>
</feature>
<dbReference type="Pfam" id="PF11262">
    <property type="entry name" value="Tho2"/>
    <property type="match status" value="1"/>
</dbReference>
<evidence type="ECO:0000313" key="5">
    <source>
        <dbReference type="Proteomes" id="UP000789831"/>
    </source>
</evidence>
<dbReference type="InterPro" id="IPR040007">
    <property type="entry name" value="Tho2"/>
</dbReference>
<dbReference type="AlphaFoldDB" id="A0A9N9AJN2"/>
<dbReference type="InterPro" id="IPR021418">
    <property type="entry name" value="THO_THOC2_C"/>
</dbReference>
<evidence type="ECO:0000256" key="1">
    <source>
        <dbReference type="SAM" id="MobiDB-lite"/>
    </source>
</evidence>
<dbReference type="GO" id="GO:0000445">
    <property type="term" value="C:THO complex part of transcription export complex"/>
    <property type="evidence" value="ECO:0007669"/>
    <property type="project" value="TreeGrafter"/>
</dbReference>
<dbReference type="PANTHER" id="PTHR21597:SF0">
    <property type="entry name" value="THO COMPLEX SUBUNIT 2"/>
    <property type="match status" value="1"/>
</dbReference>
<dbReference type="GO" id="GO:0003729">
    <property type="term" value="F:mRNA binding"/>
    <property type="evidence" value="ECO:0007669"/>
    <property type="project" value="TreeGrafter"/>
</dbReference>
<feature type="compositionally biased region" description="Basic and acidic residues" evidence="1">
    <location>
        <begin position="862"/>
        <end position="929"/>
    </location>
</feature>
<evidence type="ECO:0000259" key="3">
    <source>
        <dbReference type="Pfam" id="PF16134"/>
    </source>
</evidence>
<evidence type="ECO:0000313" key="4">
    <source>
        <dbReference type="EMBL" id="CAG8533359.1"/>
    </source>
</evidence>
<feature type="domain" description="THO complex subunitTHOC2 C-terminal" evidence="2">
    <location>
        <begin position="379"/>
        <end position="675"/>
    </location>
</feature>
<dbReference type="GO" id="GO:0006397">
    <property type="term" value="P:mRNA processing"/>
    <property type="evidence" value="ECO:0007669"/>
    <property type="project" value="InterPro"/>
</dbReference>
<feature type="compositionally biased region" description="Low complexity" evidence="1">
    <location>
        <begin position="760"/>
        <end position="774"/>
    </location>
</feature>
<feature type="compositionally biased region" description="Basic and acidic residues" evidence="1">
    <location>
        <begin position="791"/>
        <end position="854"/>
    </location>
</feature>
<dbReference type="Proteomes" id="UP000789831">
    <property type="component" value="Unassembled WGS sequence"/>
</dbReference>
<feature type="compositionally biased region" description="Low complexity" evidence="1">
    <location>
        <begin position="978"/>
        <end position="995"/>
    </location>
</feature>
<feature type="compositionally biased region" description="Low complexity" evidence="1">
    <location>
        <begin position="947"/>
        <end position="959"/>
    </location>
</feature>
<keyword evidence="5" id="KW-1185">Reference proteome</keyword>